<dbReference type="Pfam" id="PF17159">
    <property type="entry name" value="MASE3"/>
    <property type="match status" value="1"/>
</dbReference>
<feature type="domain" description="Histidine kinase" evidence="12">
    <location>
        <begin position="393"/>
        <end position="532"/>
    </location>
</feature>
<dbReference type="PANTHER" id="PTHR45453">
    <property type="entry name" value="PHOSPHATE REGULON SENSOR PROTEIN PHOR"/>
    <property type="match status" value="1"/>
</dbReference>
<comment type="subcellular location">
    <subcellularLocation>
        <location evidence="2">Cell membrane</location>
        <topology evidence="2">Multi-pass membrane protein</topology>
    </subcellularLocation>
</comment>
<dbReference type="InterPro" id="IPR050351">
    <property type="entry name" value="BphY/WalK/GraS-like"/>
</dbReference>
<dbReference type="InterPro" id="IPR008358">
    <property type="entry name" value="Sig_transdc_His_kin/Pase_MprB"/>
</dbReference>
<dbReference type="Pfam" id="PF00512">
    <property type="entry name" value="HisKA"/>
    <property type="match status" value="1"/>
</dbReference>
<dbReference type="InterPro" id="IPR036097">
    <property type="entry name" value="HisK_dim/P_sf"/>
</dbReference>
<evidence type="ECO:0000256" key="7">
    <source>
        <dbReference type="ARBA" id="ARBA00022777"/>
    </source>
</evidence>
<feature type="transmembrane region" description="Helical" evidence="11">
    <location>
        <begin position="162"/>
        <end position="181"/>
    </location>
</feature>
<evidence type="ECO:0000313" key="14">
    <source>
        <dbReference type="Proteomes" id="UP000077339"/>
    </source>
</evidence>
<keyword evidence="14" id="KW-1185">Reference proteome</keyword>
<evidence type="ECO:0000256" key="4">
    <source>
        <dbReference type="ARBA" id="ARBA00022475"/>
    </source>
</evidence>
<dbReference type="InterPro" id="IPR033425">
    <property type="entry name" value="MASE3"/>
</dbReference>
<feature type="transmembrane region" description="Helical" evidence="11">
    <location>
        <begin position="188"/>
        <end position="208"/>
    </location>
</feature>
<dbReference type="PROSITE" id="PS50109">
    <property type="entry name" value="HIS_KIN"/>
    <property type="match status" value="1"/>
</dbReference>
<dbReference type="GO" id="GO:0000155">
    <property type="term" value="F:phosphorelay sensor kinase activity"/>
    <property type="evidence" value="ECO:0007669"/>
    <property type="project" value="InterPro"/>
</dbReference>
<sequence length="532" mass="60910">MYKVSALGYIVPIFSFSWVIGWYSAFGYNYLAHFLFEMIAVVALGGLFLLLVVLPKERRSLPLHIMGMAFLGTAILEFAHAVVYPGYTLSNAEYTVELWIYSRIVMVFGLMLSYIVSTKTLRYDIQKQIRNLSSLLPVFSASLLFLHRYIPDYLFYKNGVTTLLKSSLELIFATCFIFLGWKSRKEPAFFIGAILNAIAHVMFISYAGVFSYNIVLGHAFMLSGLNTLVWWAVKKYLILPFREVEELAKQFGGKLNAISKTVNERVEFLNAIINLKSELLNAQDEKELLDRIISFISRNPYVNFALFQEGKLVARHPENLPNSVEKYADFEKFKVLSFDAYIKSPDRAVPKLLEDLFLRTDILAQNIKNSKELKNLNQKIREQEEIRLNFQRAVSHELKTPLNVITGNLQLIEMGVFGDSSNLSEPLQSMENASKYMLELIDNLMNLSRLETGRLTVKYMPLKTDDFEPIVAQYKTLATQKRLEFNFKFSGEQEFSGDYKLLSSMLSNLLSNAVKYTTNGKVKGQMKISKKV</sequence>
<evidence type="ECO:0000256" key="8">
    <source>
        <dbReference type="ARBA" id="ARBA00022989"/>
    </source>
</evidence>
<dbReference type="InterPro" id="IPR005467">
    <property type="entry name" value="His_kinase_dom"/>
</dbReference>
<evidence type="ECO:0000256" key="6">
    <source>
        <dbReference type="ARBA" id="ARBA00022692"/>
    </source>
</evidence>
<feature type="transmembrane region" description="Helical" evidence="11">
    <location>
        <begin position="31"/>
        <end position="53"/>
    </location>
</feature>
<dbReference type="GO" id="GO:0005886">
    <property type="term" value="C:plasma membrane"/>
    <property type="evidence" value="ECO:0007669"/>
    <property type="project" value="UniProtKB-SubCell"/>
</dbReference>
<proteinExistence type="predicted"/>
<keyword evidence="6 11" id="KW-0812">Transmembrane</keyword>
<evidence type="ECO:0000256" key="3">
    <source>
        <dbReference type="ARBA" id="ARBA00012438"/>
    </source>
</evidence>
<dbReference type="PANTHER" id="PTHR45453:SF2">
    <property type="entry name" value="HISTIDINE KINASE"/>
    <property type="match status" value="1"/>
</dbReference>
<protein>
    <recommendedName>
        <fullName evidence="3">histidine kinase</fullName>
        <ecNumber evidence="3">2.7.13.3</ecNumber>
    </recommendedName>
</protein>
<dbReference type="Gene3D" id="1.10.287.130">
    <property type="match status" value="1"/>
</dbReference>
<dbReference type="SUPFAM" id="SSF47384">
    <property type="entry name" value="Homodimeric domain of signal transducing histidine kinase"/>
    <property type="match status" value="1"/>
</dbReference>
<dbReference type="InterPro" id="IPR036890">
    <property type="entry name" value="HATPase_C_sf"/>
</dbReference>
<reference evidence="13 14" key="1">
    <citation type="submission" date="2014-02" db="EMBL/GenBank/DDBJ databases">
        <title>Kosmotoga genome sequencing.</title>
        <authorList>
            <person name="Pollo S.M."/>
            <person name="Charchuk R."/>
            <person name="Nesbo C.L."/>
        </authorList>
    </citation>
    <scope>NUCLEOTIDE SEQUENCE [LARGE SCALE GENOMIC DNA]</scope>
    <source>
        <strain evidence="13 14">S304</strain>
    </source>
</reference>
<dbReference type="EC" id="2.7.13.3" evidence="3"/>
<keyword evidence="5" id="KW-0808">Transferase</keyword>
<feature type="transmembrane region" description="Helical" evidence="11">
    <location>
        <begin position="129"/>
        <end position="150"/>
    </location>
</feature>
<accession>A0A176K0N3</accession>
<dbReference type="AlphaFoldDB" id="A0A176K0N3"/>
<evidence type="ECO:0000256" key="11">
    <source>
        <dbReference type="SAM" id="Phobius"/>
    </source>
</evidence>
<dbReference type="RefSeq" id="WP_068347557.1">
    <property type="nucleotide sequence ID" value="NZ_JFHK01000010.1"/>
</dbReference>
<dbReference type="SUPFAM" id="SSF55874">
    <property type="entry name" value="ATPase domain of HSP90 chaperone/DNA topoisomerase II/histidine kinase"/>
    <property type="match status" value="1"/>
</dbReference>
<feature type="transmembrane region" description="Helical" evidence="11">
    <location>
        <begin position="214"/>
        <end position="233"/>
    </location>
</feature>
<evidence type="ECO:0000256" key="10">
    <source>
        <dbReference type="SAM" id="Coils"/>
    </source>
</evidence>
<gene>
    <name evidence="13" type="ORF">AT15_00230</name>
</gene>
<keyword evidence="7" id="KW-0418">Kinase</keyword>
<dbReference type="PATRIC" id="fig|1453497.3.peg.53"/>
<comment type="caution">
    <text evidence="13">The sequence shown here is derived from an EMBL/GenBank/DDBJ whole genome shotgun (WGS) entry which is preliminary data.</text>
</comment>
<comment type="catalytic activity">
    <reaction evidence="1">
        <text>ATP + protein L-histidine = ADP + protein N-phospho-L-histidine.</text>
        <dbReference type="EC" id="2.7.13.3"/>
    </reaction>
</comment>
<dbReference type="OrthoDB" id="9813151at2"/>
<feature type="transmembrane region" description="Helical" evidence="11">
    <location>
        <begin position="99"/>
        <end position="117"/>
    </location>
</feature>
<dbReference type="CDD" id="cd00082">
    <property type="entry name" value="HisKA"/>
    <property type="match status" value="1"/>
</dbReference>
<dbReference type="PRINTS" id="PR01780">
    <property type="entry name" value="LANTIREGPROT"/>
</dbReference>
<evidence type="ECO:0000259" key="12">
    <source>
        <dbReference type="PROSITE" id="PS50109"/>
    </source>
</evidence>
<dbReference type="EMBL" id="JFHK01000010">
    <property type="protein sequence ID" value="OAA30388.1"/>
    <property type="molecule type" value="Genomic_DNA"/>
</dbReference>
<organism evidence="13 14">
    <name type="scientific">Kosmotoga arenicorallina S304</name>
    <dbReference type="NCBI Taxonomy" id="1453497"/>
    <lineage>
        <taxon>Bacteria</taxon>
        <taxon>Thermotogati</taxon>
        <taxon>Thermotogota</taxon>
        <taxon>Thermotogae</taxon>
        <taxon>Kosmotogales</taxon>
        <taxon>Kosmotogaceae</taxon>
        <taxon>Kosmotoga</taxon>
    </lineage>
</organism>
<feature type="transmembrane region" description="Helical" evidence="11">
    <location>
        <begin position="7"/>
        <end position="25"/>
    </location>
</feature>
<keyword evidence="4" id="KW-1003">Cell membrane</keyword>
<dbReference type="InterPro" id="IPR003661">
    <property type="entry name" value="HisK_dim/P_dom"/>
</dbReference>
<keyword evidence="10" id="KW-0175">Coiled coil</keyword>
<feature type="coiled-coil region" evidence="10">
    <location>
        <begin position="363"/>
        <end position="393"/>
    </location>
</feature>
<dbReference type="Proteomes" id="UP000077339">
    <property type="component" value="Unassembled WGS sequence"/>
</dbReference>
<name>A0A176K0N3_9BACT</name>
<dbReference type="Gene3D" id="3.30.565.10">
    <property type="entry name" value="Histidine kinase-like ATPase, C-terminal domain"/>
    <property type="match status" value="1"/>
</dbReference>
<keyword evidence="9 11" id="KW-0472">Membrane</keyword>
<keyword evidence="8 11" id="KW-1133">Transmembrane helix</keyword>
<evidence type="ECO:0000256" key="9">
    <source>
        <dbReference type="ARBA" id="ARBA00023136"/>
    </source>
</evidence>
<evidence type="ECO:0000256" key="1">
    <source>
        <dbReference type="ARBA" id="ARBA00000085"/>
    </source>
</evidence>
<feature type="transmembrane region" description="Helical" evidence="11">
    <location>
        <begin position="65"/>
        <end position="87"/>
    </location>
</feature>
<evidence type="ECO:0000256" key="5">
    <source>
        <dbReference type="ARBA" id="ARBA00022679"/>
    </source>
</evidence>
<dbReference type="SMART" id="SM00388">
    <property type="entry name" value="HisKA"/>
    <property type="match status" value="1"/>
</dbReference>
<dbReference type="GO" id="GO:0004721">
    <property type="term" value="F:phosphoprotein phosphatase activity"/>
    <property type="evidence" value="ECO:0007669"/>
    <property type="project" value="TreeGrafter"/>
</dbReference>
<evidence type="ECO:0000256" key="2">
    <source>
        <dbReference type="ARBA" id="ARBA00004651"/>
    </source>
</evidence>
<dbReference type="STRING" id="1453497.AT15_00230"/>
<evidence type="ECO:0000313" key="13">
    <source>
        <dbReference type="EMBL" id="OAA30388.1"/>
    </source>
</evidence>
<dbReference type="GO" id="GO:0016036">
    <property type="term" value="P:cellular response to phosphate starvation"/>
    <property type="evidence" value="ECO:0007669"/>
    <property type="project" value="TreeGrafter"/>
</dbReference>